<dbReference type="EMBL" id="BSUZ01000001">
    <property type="protein sequence ID" value="GMA88789.1"/>
    <property type="molecule type" value="Genomic_DNA"/>
</dbReference>
<sequence>MPHSLPTRRTHAHDGGVVVFMIGMRVTRWWRPDEWWPVFSAMPRMLREPAERPDVRSARRPHAARRRWTGRRAVLGQPRAGLWAYARDDGRAHRPAWRAYNARARKGSGSVGIWHETYDVPAGGHESRYVAMPVAGLAKATAEAEAASAP</sequence>
<comment type="caution">
    <text evidence="1">The sequence shown here is derived from an EMBL/GenBank/DDBJ whole genome shotgun (WGS) entry which is preliminary data.</text>
</comment>
<proteinExistence type="predicted"/>
<dbReference type="Proteomes" id="UP001157017">
    <property type="component" value="Unassembled WGS sequence"/>
</dbReference>
<gene>
    <name evidence="1" type="ORF">GCM10025868_40390</name>
</gene>
<accession>A0ABQ6JNT5</accession>
<protein>
    <recommendedName>
        <fullName evidence="3">DUF4188 domain-containing protein</fullName>
    </recommendedName>
</protein>
<reference evidence="2" key="1">
    <citation type="journal article" date="2019" name="Int. J. Syst. Evol. Microbiol.">
        <title>The Global Catalogue of Microorganisms (GCM) 10K type strain sequencing project: providing services to taxonomists for standard genome sequencing and annotation.</title>
        <authorList>
            <consortium name="The Broad Institute Genomics Platform"/>
            <consortium name="The Broad Institute Genome Sequencing Center for Infectious Disease"/>
            <person name="Wu L."/>
            <person name="Ma J."/>
        </authorList>
    </citation>
    <scope>NUCLEOTIDE SEQUENCE [LARGE SCALE GENOMIC DNA]</scope>
    <source>
        <strain evidence="2">NBRC 108730</strain>
    </source>
</reference>
<keyword evidence="2" id="KW-1185">Reference proteome</keyword>
<evidence type="ECO:0000313" key="2">
    <source>
        <dbReference type="Proteomes" id="UP001157017"/>
    </source>
</evidence>
<name>A0ABQ6JNT5_9ACTN</name>
<evidence type="ECO:0008006" key="3">
    <source>
        <dbReference type="Google" id="ProtNLM"/>
    </source>
</evidence>
<evidence type="ECO:0000313" key="1">
    <source>
        <dbReference type="EMBL" id="GMA88789.1"/>
    </source>
</evidence>
<organism evidence="1 2">
    <name type="scientific">Angustibacter aerolatus</name>
    <dbReference type="NCBI Taxonomy" id="1162965"/>
    <lineage>
        <taxon>Bacteria</taxon>
        <taxon>Bacillati</taxon>
        <taxon>Actinomycetota</taxon>
        <taxon>Actinomycetes</taxon>
        <taxon>Kineosporiales</taxon>
        <taxon>Kineosporiaceae</taxon>
    </lineage>
</organism>
<dbReference type="InterPro" id="IPR025444">
    <property type="entry name" value="Monooxy_af470"/>
</dbReference>
<dbReference type="Pfam" id="PF13826">
    <property type="entry name" value="Monooxy_af470-like"/>
    <property type="match status" value="1"/>
</dbReference>